<accession>A0A371IWW5</accession>
<sequence>MHIDELDLETRCKIYGYTKKVLRKYQKGIVTGKLTADTFADNILSNDSIKDIIDDVILNQQDFKSSYINYIDTLINLQNDNISKSKKRKNKQPVEKPTITQKIQLRNLLSSTGYTLAIPYQYLNALEVENITKFITTGNIDLGNERIYNYVHKHTTH</sequence>
<protein>
    <submittedName>
        <fullName evidence="1">Uncharacterized protein</fullName>
    </submittedName>
</protein>
<gene>
    <name evidence="1" type="ORF">CHF27_001875</name>
</gene>
<name>A0A371IWW5_9FIRM</name>
<reference evidence="1 2" key="1">
    <citation type="journal article" date="2017" name="Genome Announc.">
        <title>Draft Genome Sequence of Romboutsia maritimum sp. nov. Strain CCRI-22766(T), Isolated from Coastal Estuarine Mud.</title>
        <authorList>
            <person name="Maheux A.F."/>
            <person name="Boudreau D.K."/>
            <person name="Berube E."/>
            <person name="Boissinot M."/>
            <person name="Raymond F."/>
            <person name="Brodeur S."/>
            <person name="Corbeil J."/>
            <person name="Brightwell G."/>
            <person name="Broda D."/>
            <person name="Omar R.F."/>
            <person name="Bergeron M.G."/>
        </authorList>
    </citation>
    <scope>NUCLEOTIDE SEQUENCE [LARGE SCALE GENOMIC DNA]</scope>
    <source>
        <strain evidence="1 2">CCRI-22766</strain>
    </source>
</reference>
<keyword evidence="2" id="KW-1185">Reference proteome</keyword>
<dbReference type="AlphaFoldDB" id="A0A371IWW5"/>
<evidence type="ECO:0000313" key="1">
    <source>
        <dbReference type="EMBL" id="RDY24972.1"/>
    </source>
</evidence>
<dbReference type="RefSeq" id="WP_095404669.1">
    <property type="nucleotide sequence ID" value="NZ_NOJZ02000001.1"/>
</dbReference>
<organism evidence="1 2">
    <name type="scientific">Romboutsia maritimum</name>
    <dbReference type="NCBI Taxonomy" id="2020948"/>
    <lineage>
        <taxon>Bacteria</taxon>
        <taxon>Bacillati</taxon>
        <taxon>Bacillota</taxon>
        <taxon>Clostridia</taxon>
        <taxon>Peptostreptococcales</taxon>
        <taxon>Peptostreptococcaceae</taxon>
        <taxon>Romboutsia</taxon>
    </lineage>
</organism>
<comment type="caution">
    <text evidence="1">The sequence shown here is derived from an EMBL/GenBank/DDBJ whole genome shotgun (WGS) entry which is preliminary data.</text>
</comment>
<dbReference type="Proteomes" id="UP000243494">
    <property type="component" value="Unassembled WGS sequence"/>
</dbReference>
<evidence type="ECO:0000313" key="2">
    <source>
        <dbReference type="Proteomes" id="UP000243494"/>
    </source>
</evidence>
<dbReference type="OrthoDB" id="1951844at2"/>
<dbReference type="EMBL" id="NOJZ02000001">
    <property type="protein sequence ID" value="RDY24972.1"/>
    <property type="molecule type" value="Genomic_DNA"/>
</dbReference>
<proteinExistence type="predicted"/>